<evidence type="ECO:0000256" key="2">
    <source>
        <dbReference type="SAM" id="SignalP"/>
    </source>
</evidence>
<gene>
    <name evidence="3" type="ORF">JKP88DRAFT_227972</name>
</gene>
<accession>A0A836C7S9</accession>
<feature type="chain" id="PRO_5032891424" evidence="2">
    <location>
        <begin position="18"/>
        <end position="264"/>
    </location>
</feature>
<evidence type="ECO:0000313" key="4">
    <source>
        <dbReference type="Proteomes" id="UP000664859"/>
    </source>
</evidence>
<evidence type="ECO:0000256" key="1">
    <source>
        <dbReference type="SAM" id="MobiDB-lite"/>
    </source>
</evidence>
<comment type="caution">
    <text evidence="3">The sequence shown here is derived from an EMBL/GenBank/DDBJ whole genome shotgun (WGS) entry which is preliminary data.</text>
</comment>
<reference evidence="3" key="1">
    <citation type="submission" date="2021-02" db="EMBL/GenBank/DDBJ databases">
        <title>First Annotated Genome of the Yellow-green Alga Tribonema minus.</title>
        <authorList>
            <person name="Mahan K.M."/>
        </authorList>
    </citation>
    <scope>NUCLEOTIDE SEQUENCE</scope>
    <source>
        <strain evidence="3">UTEX B ZZ1240</strain>
    </source>
</reference>
<dbReference type="EMBL" id="JAFCMP010000539">
    <property type="protein sequence ID" value="KAG5176200.1"/>
    <property type="molecule type" value="Genomic_DNA"/>
</dbReference>
<organism evidence="3 4">
    <name type="scientific">Tribonema minus</name>
    <dbReference type="NCBI Taxonomy" id="303371"/>
    <lineage>
        <taxon>Eukaryota</taxon>
        <taxon>Sar</taxon>
        <taxon>Stramenopiles</taxon>
        <taxon>Ochrophyta</taxon>
        <taxon>PX clade</taxon>
        <taxon>Xanthophyceae</taxon>
        <taxon>Tribonematales</taxon>
        <taxon>Tribonemataceae</taxon>
        <taxon>Tribonema</taxon>
    </lineage>
</organism>
<evidence type="ECO:0000313" key="3">
    <source>
        <dbReference type="EMBL" id="KAG5176200.1"/>
    </source>
</evidence>
<keyword evidence="4" id="KW-1185">Reference proteome</keyword>
<dbReference type="Proteomes" id="UP000664859">
    <property type="component" value="Unassembled WGS sequence"/>
</dbReference>
<dbReference type="OrthoDB" id="206830at2759"/>
<name>A0A836C7S9_9STRA</name>
<feature type="signal peptide" evidence="2">
    <location>
        <begin position="1"/>
        <end position="17"/>
    </location>
</feature>
<feature type="region of interest" description="Disordered" evidence="1">
    <location>
        <begin position="144"/>
        <end position="187"/>
    </location>
</feature>
<feature type="compositionally biased region" description="Low complexity" evidence="1">
    <location>
        <begin position="144"/>
        <end position="160"/>
    </location>
</feature>
<keyword evidence="2" id="KW-0732">Signal</keyword>
<feature type="compositionally biased region" description="Acidic residues" evidence="1">
    <location>
        <begin position="162"/>
        <end position="175"/>
    </location>
</feature>
<proteinExistence type="predicted"/>
<sequence>MRATACMCVALAAGTHAFVIQPSRCSAKISRGIVCMQSSGSYMERLKAAQEAKAAKKQAAAPPAAVAPATPPAVAAVSEPLSAAAAPFTDEMQEHLQTAINLLSRRLKSGVPLNRPEFDRFEEAIDAIIKDAVPHLAAAAPAAKAAAPAQRQQAAAQGWEELGGDDDDDDDEGMESEGPAWDASKGYGMPVGVRNSYTIDGMDDMSPDDYQAALREKVLKRVTKARKTGNYGNRAANAYLSFLDKSPTWDVKEEAEPEEDFTEY</sequence>
<protein>
    <submittedName>
        <fullName evidence="3">Uncharacterized protein</fullName>
    </submittedName>
</protein>
<dbReference type="AlphaFoldDB" id="A0A836C7S9"/>